<evidence type="ECO:0000256" key="2">
    <source>
        <dbReference type="ARBA" id="ARBA00023157"/>
    </source>
</evidence>
<evidence type="ECO:0000256" key="1">
    <source>
        <dbReference type="ARBA" id="ARBA00022737"/>
    </source>
</evidence>
<evidence type="ECO:0000256" key="5">
    <source>
        <dbReference type="SAM" id="SignalP"/>
    </source>
</evidence>
<evidence type="ECO:0000313" key="7">
    <source>
        <dbReference type="Ensembl" id="ENSMMSP00000000618.1"/>
    </source>
</evidence>
<keyword evidence="2" id="KW-1015">Disulfide bond</keyword>
<evidence type="ECO:0000259" key="6">
    <source>
        <dbReference type="PROSITE" id="PS50835"/>
    </source>
</evidence>
<dbReference type="PANTHER" id="PTHR11738">
    <property type="entry name" value="MHC CLASS I NK CELL RECEPTOR"/>
    <property type="match status" value="1"/>
</dbReference>
<dbReference type="InterPro" id="IPR013151">
    <property type="entry name" value="Immunoglobulin_dom"/>
</dbReference>
<reference evidence="7" key="2">
    <citation type="submission" date="2025-09" db="UniProtKB">
        <authorList>
            <consortium name="Ensembl"/>
        </authorList>
    </citation>
    <scope>IDENTIFICATION</scope>
</reference>
<feature type="domain" description="Ig-like" evidence="6">
    <location>
        <begin position="207"/>
        <end position="299"/>
    </location>
</feature>
<dbReference type="InterPro" id="IPR036179">
    <property type="entry name" value="Ig-like_dom_sf"/>
</dbReference>
<dbReference type="SUPFAM" id="SSF48726">
    <property type="entry name" value="Immunoglobulin"/>
    <property type="match status" value="5"/>
</dbReference>
<dbReference type="SMART" id="SM00409">
    <property type="entry name" value="IG"/>
    <property type="match status" value="4"/>
</dbReference>
<evidence type="ECO:0000256" key="3">
    <source>
        <dbReference type="ARBA" id="ARBA00023180"/>
    </source>
</evidence>
<evidence type="ECO:0000313" key="8">
    <source>
        <dbReference type="Proteomes" id="UP000694544"/>
    </source>
</evidence>
<sequence length="673" mass="72067">MSARAALLLLWGEAGSRVFDPRPSLWAEAGSPLAPWANVTLTCQSPLPTQEFQLLKDGVGQEPVHLESPAHEHRFPLGPVTSATRGLYRCSYKGNKRWIGQSNLVEVTGAEPLPPPTLSTSPVSWITPGLNTTLLCLAGLRGVTFLLRREGEDQFLEVAEAPEATQATFPVHRAGNYSCNYRTHAAGTPSEPSATVTIEELAPPPAPTLTVDRESARVLRPGSPASLTCVAPLSGVDFQLRRGAEEQLVPRASTSPDRVFFRLSALAAGDGGGYTCRYRLRGETAAWSRDSAPAELMLSDGTLPEPELTAKPATLSPAPGALVQLRCRAPRAGVRFALVRKDAGGRRVQRVLNPAGPEAQFELRGVSAVDSGNYTCVYADTSPPFAGSKPSATLELRVDEPLPRPQLRALWTGDLTPGRDAVLRCEAQVPDVSFLLMRAGEEEPSAEAWSIHRSADLVLTYVGPQHAGTYSCRYRTGGPHSLLSELSDPVELRVAFAWMVPSSRAALSCAPPALTLAGGPRLLGLCVCVLGDCKAGRGVVTSTCRGRWGCVSSRAADQSPPCRGLNEARPDSPGRTQGASFPTISLLSTWFRKLTQWRTQVLMVSSGIPLSSLPPVPCAAAGSWSSPWGQGKWPPLPDPSQELINVQTAFKTCLWPMVVQVRGQEPPGWDPES</sequence>
<keyword evidence="1" id="KW-0677">Repeat</keyword>
<keyword evidence="5" id="KW-0732">Signal</keyword>
<dbReference type="Gene3D" id="2.60.40.10">
    <property type="entry name" value="Immunoglobulins"/>
    <property type="match status" value="5"/>
</dbReference>
<evidence type="ECO:0000256" key="4">
    <source>
        <dbReference type="ARBA" id="ARBA00023319"/>
    </source>
</evidence>
<dbReference type="SMART" id="SM00408">
    <property type="entry name" value="IGc2"/>
    <property type="match status" value="4"/>
</dbReference>
<dbReference type="InterPro" id="IPR003598">
    <property type="entry name" value="Ig_sub2"/>
</dbReference>
<dbReference type="Pfam" id="PF13895">
    <property type="entry name" value="Ig_2"/>
    <property type="match status" value="1"/>
</dbReference>
<dbReference type="Ensembl" id="ENSMMST00000000670.1">
    <property type="protein sequence ID" value="ENSMMSP00000000618.1"/>
    <property type="gene ID" value="ENSMMSG00000000498.1"/>
</dbReference>
<name>A0A8C6CI41_MOSMO</name>
<feature type="chain" id="PRO_5034945544" description="Ig-like domain-containing protein" evidence="5">
    <location>
        <begin position="17"/>
        <end position="673"/>
    </location>
</feature>
<keyword evidence="4" id="KW-0393">Immunoglobulin domain</keyword>
<feature type="domain" description="Ig-like" evidence="6">
    <location>
        <begin position="405"/>
        <end position="473"/>
    </location>
</feature>
<dbReference type="PROSITE" id="PS50835">
    <property type="entry name" value="IG_LIKE"/>
    <property type="match status" value="3"/>
</dbReference>
<dbReference type="InterPro" id="IPR050412">
    <property type="entry name" value="Ig-like_Receptors_ImmuneReg"/>
</dbReference>
<dbReference type="GeneTree" id="ENSGT01150000286974"/>
<feature type="domain" description="Ig-like" evidence="6">
    <location>
        <begin position="306"/>
        <end position="395"/>
    </location>
</feature>
<organism evidence="7 8">
    <name type="scientific">Moschus moschiferus</name>
    <name type="common">Siberian musk deer</name>
    <name type="synonym">Moschus sibiricus</name>
    <dbReference type="NCBI Taxonomy" id="68415"/>
    <lineage>
        <taxon>Eukaryota</taxon>
        <taxon>Metazoa</taxon>
        <taxon>Chordata</taxon>
        <taxon>Craniata</taxon>
        <taxon>Vertebrata</taxon>
        <taxon>Euteleostomi</taxon>
        <taxon>Mammalia</taxon>
        <taxon>Eutheria</taxon>
        <taxon>Laurasiatheria</taxon>
        <taxon>Artiodactyla</taxon>
        <taxon>Ruminantia</taxon>
        <taxon>Pecora</taxon>
        <taxon>Moschidae</taxon>
        <taxon>Moschus</taxon>
    </lineage>
</organism>
<accession>A0A8C6CI41</accession>
<keyword evidence="8" id="KW-1185">Reference proteome</keyword>
<feature type="signal peptide" evidence="5">
    <location>
        <begin position="1"/>
        <end position="16"/>
    </location>
</feature>
<dbReference type="FunFam" id="2.60.40.10:FF:000033">
    <property type="entry name" value="Killer cell immunoglobulin-like receptor"/>
    <property type="match status" value="3"/>
</dbReference>
<protein>
    <recommendedName>
        <fullName evidence="6">Ig-like domain-containing protein</fullName>
    </recommendedName>
</protein>
<dbReference type="Pfam" id="PF00047">
    <property type="entry name" value="ig"/>
    <property type="match status" value="1"/>
</dbReference>
<dbReference type="GO" id="GO:0002764">
    <property type="term" value="P:immune response-regulating signaling pathway"/>
    <property type="evidence" value="ECO:0007669"/>
    <property type="project" value="TreeGrafter"/>
</dbReference>
<reference evidence="7" key="1">
    <citation type="submission" date="2025-08" db="UniProtKB">
        <authorList>
            <consortium name="Ensembl"/>
        </authorList>
    </citation>
    <scope>IDENTIFICATION</scope>
</reference>
<dbReference type="AlphaFoldDB" id="A0A8C6CI41"/>
<dbReference type="GO" id="GO:0007166">
    <property type="term" value="P:cell surface receptor signaling pathway"/>
    <property type="evidence" value="ECO:0007669"/>
    <property type="project" value="UniProtKB-ARBA"/>
</dbReference>
<dbReference type="InterPro" id="IPR007110">
    <property type="entry name" value="Ig-like_dom"/>
</dbReference>
<dbReference type="InterPro" id="IPR013783">
    <property type="entry name" value="Ig-like_fold"/>
</dbReference>
<dbReference type="PANTHER" id="PTHR11738:SF186">
    <property type="entry name" value="OSTEOCLAST-ASSOCIATED IMMUNOGLOBULIN-LIKE RECEPTOR"/>
    <property type="match status" value="1"/>
</dbReference>
<keyword evidence="3" id="KW-0325">Glycoprotein</keyword>
<proteinExistence type="predicted"/>
<dbReference type="InterPro" id="IPR003599">
    <property type="entry name" value="Ig_sub"/>
</dbReference>
<dbReference type="Proteomes" id="UP000694544">
    <property type="component" value="Unplaced"/>
</dbReference>